<dbReference type="Proteomes" id="UP000017746">
    <property type="component" value="Chromosome"/>
</dbReference>
<dbReference type="PANTHER" id="PTHR47506">
    <property type="entry name" value="TRANSCRIPTIONAL REGULATORY PROTEIN"/>
    <property type="match status" value="1"/>
</dbReference>
<dbReference type="EMBL" id="CP006272">
    <property type="protein sequence ID" value="AGZ41903.1"/>
    <property type="molecule type" value="Genomic_DNA"/>
</dbReference>
<evidence type="ECO:0000256" key="3">
    <source>
        <dbReference type="ARBA" id="ARBA00023163"/>
    </source>
</evidence>
<dbReference type="HOGENOM" id="CLU_069356_28_1_11"/>
<evidence type="ECO:0000313" key="7">
    <source>
        <dbReference type="Proteomes" id="UP000017746"/>
    </source>
</evidence>
<dbReference type="InterPro" id="IPR011075">
    <property type="entry name" value="TetR_C"/>
</dbReference>
<protein>
    <submittedName>
        <fullName evidence="6">TetR family transcriptional regulator</fullName>
    </submittedName>
</protein>
<dbReference type="InterPro" id="IPR036271">
    <property type="entry name" value="Tet_transcr_reg_TetR-rel_C_sf"/>
</dbReference>
<evidence type="ECO:0000259" key="5">
    <source>
        <dbReference type="PROSITE" id="PS50977"/>
    </source>
</evidence>
<dbReference type="PATRIC" id="fig|1246995.3.peg.3679"/>
<keyword evidence="7" id="KW-1185">Reference proteome</keyword>
<name>U5VY25_9ACTN</name>
<dbReference type="KEGG" id="afs:AFR_18125"/>
<accession>U5VY25</accession>
<dbReference type="eggNOG" id="COG1309">
    <property type="taxonomic scope" value="Bacteria"/>
</dbReference>
<proteinExistence type="predicted"/>
<dbReference type="InterPro" id="IPR001647">
    <property type="entry name" value="HTH_TetR"/>
</dbReference>
<dbReference type="AlphaFoldDB" id="U5VY25"/>
<dbReference type="PANTHER" id="PTHR47506:SF6">
    <property type="entry name" value="HTH-TYPE TRANSCRIPTIONAL REPRESSOR NEMR"/>
    <property type="match status" value="1"/>
</dbReference>
<sequence>MVTAPPEPRKLTRKGQATRDRILQTAVDLIAARGVAGTSTEDVRKAAGISGSQLYHYFDSKQALIRAVIARQADAVPIPGRPMMGALDSLEALRAWADAGIERQETIGFGGECTLGTLAGELSAGDEASREQIGQGFLRWQELLHTGLQAMQDRGELSPDADLDELALALLTALQGGTLLTQTLRNTKALRAAMNAALSYIASYSTPNPDRPPTT</sequence>
<evidence type="ECO:0000313" key="6">
    <source>
        <dbReference type="EMBL" id="AGZ41903.1"/>
    </source>
</evidence>
<dbReference type="GO" id="GO:0003677">
    <property type="term" value="F:DNA binding"/>
    <property type="evidence" value="ECO:0007669"/>
    <property type="project" value="UniProtKB-UniRule"/>
</dbReference>
<dbReference type="Pfam" id="PF16925">
    <property type="entry name" value="TetR_C_13"/>
    <property type="match status" value="1"/>
</dbReference>
<keyword evidence="1" id="KW-0805">Transcription regulation</keyword>
<dbReference type="InterPro" id="IPR009057">
    <property type="entry name" value="Homeodomain-like_sf"/>
</dbReference>
<dbReference type="SUPFAM" id="SSF48498">
    <property type="entry name" value="Tetracyclin repressor-like, C-terminal domain"/>
    <property type="match status" value="1"/>
</dbReference>
<organism evidence="6 7">
    <name type="scientific">Actinoplanes friuliensis DSM 7358</name>
    <dbReference type="NCBI Taxonomy" id="1246995"/>
    <lineage>
        <taxon>Bacteria</taxon>
        <taxon>Bacillati</taxon>
        <taxon>Actinomycetota</taxon>
        <taxon>Actinomycetes</taxon>
        <taxon>Micromonosporales</taxon>
        <taxon>Micromonosporaceae</taxon>
        <taxon>Actinoplanes</taxon>
    </lineage>
</organism>
<dbReference type="STRING" id="1246995.AFR_18125"/>
<dbReference type="SUPFAM" id="SSF46689">
    <property type="entry name" value="Homeodomain-like"/>
    <property type="match status" value="1"/>
</dbReference>
<evidence type="ECO:0000256" key="1">
    <source>
        <dbReference type="ARBA" id="ARBA00023015"/>
    </source>
</evidence>
<dbReference type="PROSITE" id="PS50977">
    <property type="entry name" value="HTH_TETR_2"/>
    <property type="match status" value="1"/>
</dbReference>
<feature type="DNA-binding region" description="H-T-H motif" evidence="4">
    <location>
        <begin position="39"/>
        <end position="58"/>
    </location>
</feature>
<dbReference type="Gene3D" id="1.10.10.60">
    <property type="entry name" value="Homeodomain-like"/>
    <property type="match status" value="1"/>
</dbReference>
<dbReference type="Gene3D" id="1.10.357.10">
    <property type="entry name" value="Tetracycline Repressor, domain 2"/>
    <property type="match status" value="1"/>
</dbReference>
<reference evidence="6 7" key="1">
    <citation type="journal article" date="2014" name="J. Biotechnol.">
        <title>Complete genome sequence of the actinobacterium Actinoplanes friuliensis HAG 010964, producer of the lipopeptide antibiotic friulimycin.</title>
        <authorList>
            <person name="Ruckert C."/>
            <person name="Szczepanowski R."/>
            <person name="Albersmeier A."/>
            <person name="Goesmann A."/>
            <person name="Fischer N."/>
            <person name="Steinkamper A."/>
            <person name="Puhler A."/>
            <person name="Biener R."/>
            <person name="Schwartz D."/>
            <person name="Kalinowski J."/>
        </authorList>
    </citation>
    <scope>NUCLEOTIDE SEQUENCE [LARGE SCALE GENOMIC DNA]</scope>
    <source>
        <strain evidence="6 7">DSM 7358</strain>
    </source>
</reference>
<evidence type="ECO:0000256" key="2">
    <source>
        <dbReference type="ARBA" id="ARBA00023125"/>
    </source>
</evidence>
<keyword evidence="3" id="KW-0804">Transcription</keyword>
<feature type="domain" description="HTH tetR-type" evidence="5">
    <location>
        <begin position="16"/>
        <end position="76"/>
    </location>
</feature>
<dbReference type="Pfam" id="PF00440">
    <property type="entry name" value="TetR_N"/>
    <property type="match status" value="1"/>
</dbReference>
<dbReference type="PRINTS" id="PR00455">
    <property type="entry name" value="HTHTETR"/>
</dbReference>
<keyword evidence="2 4" id="KW-0238">DNA-binding</keyword>
<evidence type="ECO:0000256" key="4">
    <source>
        <dbReference type="PROSITE-ProRule" id="PRU00335"/>
    </source>
</evidence>
<gene>
    <name evidence="6" type="ORF">AFR_18125</name>
</gene>